<accession>A0A9X2FIB6</accession>
<dbReference type="EMBL" id="JAIULA010000005">
    <property type="protein sequence ID" value="MCP0886504.1"/>
    <property type="molecule type" value="Genomic_DNA"/>
</dbReference>
<dbReference type="RefSeq" id="WP_253359673.1">
    <property type="nucleotide sequence ID" value="NZ_JAIULA010000005.1"/>
</dbReference>
<feature type="transmembrane region" description="Helical" evidence="1">
    <location>
        <begin position="35"/>
        <end position="52"/>
    </location>
</feature>
<dbReference type="InterPro" id="IPR024515">
    <property type="entry name" value="DUF3397"/>
</dbReference>
<evidence type="ECO:0000256" key="1">
    <source>
        <dbReference type="SAM" id="Phobius"/>
    </source>
</evidence>
<dbReference type="AlphaFoldDB" id="A0A9X2FIB6"/>
<gene>
    <name evidence="2" type="ORF">LB941_04020</name>
</gene>
<dbReference type="Pfam" id="PF11877">
    <property type="entry name" value="DUF3397"/>
    <property type="match status" value="1"/>
</dbReference>
<evidence type="ECO:0000313" key="2">
    <source>
        <dbReference type="EMBL" id="MCP0886504.1"/>
    </source>
</evidence>
<dbReference type="Proteomes" id="UP001139006">
    <property type="component" value="Unassembled WGS sequence"/>
</dbReference>
<organism evidence="2 3">
    <name type="scientific">Ligilactobacillus ubinensis</name>
    <dbReference type="NCBI Taxonomy" id="2876789"/>
    <lineage>
        <taxon>Bacteria</taxon>
        <taxon>Bacillati</taxon>
        <taxon>Bacillota</taxon>
        <taxon>Bacilli</taxon>
        <taxon>Lactobacillales</taxon>
        <taxon>Lactobacillaceae</taxon>
        <taxon>Ligilactobacillus</taxon>
    </lineage>
</organism>
<proteinExistence type="predicted"/>
<name>A0A9X2FIB6_9LACO</name>
<reference evidence="2 3" key="1">
    <citation type="journal article" date="2023" name="Int. J. Syst. Evol. Microbiol.">
        <title>Ligilactobacillus ubinensis sp. nov., a novel species isolated from the wild ferment of a durian fruit (Durio zibethinus).</title>
        <authorList>
            <person name="Heng Y.C."/>
            <person name="Menon N."/>
            <person name="Chen B."/>
            <person name="Loo B.Z.L."/>
            <person name="Wong G.W.J."/>
            <person name="Lim A.C.H."/>
            <person name="Silvaraju S."/>
            <person name="Kittelmann S."/>
        </authorList>
    </citation>
    <scope>NUCLEOTIDE SEQUENCE [LARGE SCALE GENOMIC DNA]</scope>
    <source>
        <strain evidence="2 3">WILCCON 0076</strain>
    </source>
</reference>
<protein>
    <submittedName>
        <fullName evidence="2">DUF3397 family protein</fullName>
    </submittedName>
</protein>
<feature type="transmembrane region" description="Helical" evidence="1">
    <location>
        <begin position="94"/>
        <end position="116"/>
    </location>
</feature>
<feature type="transmembrane region" description="Helical" evidence="1">
    <location>
        <begin position="6"/>
        <end position="23"/>
    </location>
</feature>
<feature type="transmembrane region" description="Helical" evidence="1">
    <location>
        <begin position="58"/>
        <end position="82"/>
    </location>
</feature>
<keyword evidence="1" id="KW-1133">Transmembrane helix</keyword>
<comment type="caution">
    <text evidence="2">The sequence shown here is derived from an EMBL/GenBank/DDBJ whole genome shotgun (WGS) entry which is preliminary data.</text>
</comment>
<keyword evidence="1" id="KW-0472">Membrane</keyword>
<sequence>MILISWPVQVGGIVVLWLLLKILQIKLHLLPKQIAPIDLVSVLLFFPLHLLSLDAFGVSIVLYVIFGLGMCGILMTAFKAIFDGDIIIGKFMRQYWRILDCVLLISNFVLMIIVVIK</sequence>
<keyword evidence="1" id="KW-0812">Transmembrane</keyword>
<evidence type="ECO:0000313" key="3">
    <source>
        <dbReference type="Proteomes" id="UP001139006"/>
    </source>
</evidence>
<keyword evidence="3" id="KW-1185">Reference proteome</keyword>